<feature type="compositionally biased region" description="Low complexity" evidence="1">
    <location>
        <begin position="1"/>
        <end position="19"/>
    </location>
</feature>
<proteinExistence type="predicted"/>
<sequence>MALTLSPSPSVSSSSSASPTFMDLPPEVRNLIYTFAFQSTEPMRLRNPSERRLRPARPPKDDARGLVDTCRLVRHESISLYYSVNALVFRSTQHVLAFISDPNIHPLIRSSVTHIAVDFGDSTNADIILKDHINLVDSCIGTTLPRLKALETRFYARTMDSCSSSHFHTLAMAFDGLDADMNARPSPRWPRSPRSSIAGDDSDLSSSSSSSSSCPSPCSELMDFDQPQPQPDLSTIQAEVLEQYCFTPSAAVAFAKSKLKFSVAATSHDYPGHKHDKLICYNLRIGVDGLANALGPAEDAVKQRVSRVGIPPRNLSDMYDTTADSGFHQRVRATMASCSRIDVGVS</sequence>
<dbReference type="InterPro" id="IPR038883">
    <property type="entry name" value="AN11006-like"/>
</dbReference>
<dbReference type="PANTHER" id="PTHR42085:SF1">
    <property type="entry name" value="F-BOX DOMAIN-CONTAINING PROTEIN"/>
    <property type="match status" value="1"/>
</dbReference>
<comment type="caution">
    <text evidence="2">The sequence shown here is derived from an EMBL/GenBank/DDBJ whole genome shotgun (WGS) entry which is preliminary data.</text>
</comment>
<feature type="region of interest" description="Disordered" evidence="1">
    <location>
        <begin position="1"/>
        <end position="20"/>
    </location>
</feature>
<reference evidence="2" key="1">
    <citation type="submission" date="2023-01" db="EMBL/GenBank/DDBJ databases">
        <title>Exophiala dermititidis isolated from Cystic Fibrosis Patient.</title>
        <authorList>
            <person name="Kurbessoian T."/>
            <person name="Crocker A."/>
            <person name="Murante D."/>
            <person name="Hogan D.A."/>
            <person name="Stajich J.E."/>
        </authorList>
    </citation>
    <scope>NUCLEOTIDE SEQUENCE</scope>
    <source>
        <strain evidence="2">Ex8</strain>
    </source>
</reference>
<name>A0AAN6EZ61_EXODE</name>
<dbReference type="EMBL" id="JAJGCB010000002">
    <property type="protein sequence ID" value="KAJ8994415.1"/>
    <property type="molecule type" value="Genomic_DNA"/>
</dbReference>
<protein>
    <recommendedName>
        <fullName evidence="4">F-box domain-containing protein</fullName>
    </recommendedName>
</protein>
<accession>A0AAN6EZ61</accession>
<evidence type="ECO:0000256" key="1">
    <source>
        <dbReference type="SAM" id="MobiDB-lite"/>
    </source>
</evidence>
<evidence type="ECO:0000313" key="2">
    <source>
        <dbReference type="EMBL" id="KAJ8994415.1"/>
    </source>
</evidence>
<dbReference type="AlphaFoldDB" id="A0AAN6EZ61"/>
<dbReference type="PANTHER" id="PTHR42085">
    <property type="entry name" value="F-BOX DOMAIN-CONTAINING PROTEIN"/>
    <property type="match status" value="1"/>
</dbReference>
<gene>
    <name evidence="2" type="ORF">HRR80_001132</name>
</gene>
<feature type="region of interest" description="Disordered" evidence="1">
    <location>
        <begin position="184"/>
        <end position="231"/>
    </location>
</feature>
<evidence type="ECO:0008006" key="4">
    <source>
        <dbReference type="Google" id="ProtNLM"/>
    </source>
</evidence>
<feature type="compositionally biased region" description="Low complexity" evidence="1">
    <location>
        <begin position="205"/>
        <end position="219"/>
    </location>
</feature>
<dbReference type="Proteomes" id="UP001161757">
    <property type="component" value="Unassembled WGS sequence"/>
</dbReference>
<organism evidence="2 3">
    <name type="scientific">Exophiala dermatitidis</name>
    <name type="common">Black yeast-like fungus</name>
    <name type="synonym">Wangiella dermatitidis</name>
    <dbReference type="NCBI Taxonomy" id="5970"/>
    <lineage>
        <taxon>Eukaryota</taxon>
        <taxon>Fungi</taxon>
        <taxon>Dikarya</taxon>
        <taxon>Ascomycota</taxon>
        <taxon>Pezizomycotina</taxon>
        <taxon>Eurotiomycetes</taxon>
        <taxon>Chaetothyriomycetidae</taxon>
        <taxon>Chaetothyriales</taxon>
        <taxon>Herpotrichiellaceae</taxon>
        <taxon>Exophiala</taxon>
    </lineage>
</organism>
<evidence type="ECO:0000313" key="3">
    <source>
        <dbReference type="Proteomes" id="UP001161757"/>
    </source>
</evidence>